<dbReference type="AlphaFoldDB" id="A0A7X4K6P6"/>
<accession>A0A7X4K6P6</accession>
<feature type="transmembrane region" description="Helical" evidence="1">
    <location>
        <begin position="35"/>
        <end position="54"/>
    </location>
</feature>
<dbReference type="Proteomes" id="UP000465810">
    <property type="component" value="Unassembled WGS sequence"/>
</dbReference>
<dbReference type="PANTHER" id="PTHR33608">
    <property type="entry name" value="BLL2464 PROTEIN"/>
    <property type="match status" value="1"/>
</dbReference>
<dbReference type="InterPro" id="IPR036465">
    <property type="entry name" value="vWFA_dom_sf"/>
</dbReference>
<keyword evidence="4" id="KW-1185">Reference proteome</keyword>
<protein>
    <submittedName>
        <fullName evidence="3">DUF58 domain-containing protein</fullName>
    </submittedName>
</protein>
<evidence type="ECO:0000313" key="3">
    <source>
        <dbReference type="EMBL" id="MYL96458.1"/>
    </source>
</evidence>
<keyword evidence="1" id="KW-1133">Transmembrane helix</keyword>
<evidence type="ECO:0000259" key="2">
    <source>
        <dbReference type="SMART" id="SM00327"/>
    </source>
</evidence>
<dbReference type="EMBL" id="WVTD01000001">
    <property type="protein sequence ID" value="MYL96458.1"/>
    <property type="molecule type" value="Genomic_DNA"/>
</dbReference>
<dbReference type="PANTHER" id="PTHR33608:SF3">
    <property type="entry name" value="SLR2013 PROTEIN"/>
    <property type="match status" value="1"/>
</dbReference>
<evidence type="ECO:0000313" key="4">
    <source>
        <dbReference type="Proteomes" id="UP000465810"/>
    </source>
</evidence>
<evidence type="ECO:0000256" key="1">
    <source>
        <dbReference type="SAM" id="Phobius"/>
    </source>
</evidence>
<dbReference type="InterPro" id="IPR002035">
    <property type="entry name" value="VWF_A"/>
</dbReference>
<feature type="domain" description="VWFA" evidence="2">
    <location>
        <begin position="254"/>
        <end position="417"/>
    </location>
</feature>
<organism evidence="3 4">
    <name type="scientific">Novosphingobium silvae</name>
    <dbReference type="NCBI Taxonomy" id="2692619"/>
    <lineage>
        <taxon>Bacteria</taxon>
        <taxon>Pseudomonadati</taxon>
        <taxon>Pseudomonadota</taxon>
        <taxon>Alphaproteobacteria</taxon>
        <taxon>Sphingomonadales</taxon>
        <taxon>Sphingomonadaceae</taxon>
        <taxon>Novosphingobium</taxon>
    </lineage>
</organism>
<sequence length="461" mass="49605">MNPIVPTARAAVLLALAAPLALVIAAASPALWVLAPVAGLVVLVLVVADALLAGRAEGLEVRVPTDIEVGDPHAMSAQVRFTGSPSSAEMALECDPRLVPGGRLDVVLARNEGALAPDQGGLTTGERPGDDVKRGGHGWHGAGTFAPSRRGTAGVGRVWLRWRGPLGLGARQLSGDLGREVRVWPNIAAVRSPTLQTFLKDAQFGLLARRIRGEGTQFESLAEYQPGMDRRRIDWKSSARHVHLYAKEYETERNSQIVFAFDCGQSMCEPIAGMPRLDRAVSAALATAFVALRGGDRVALFGFASRPEVSTPFIGASGDFHRLQRAAAGLEYRSEEPNFTLALATLASRLQRRSLIVVFSEFTDPTSAELMIESIGRLVSRHVVLFVTMDDEELEGLSAAPPEDMETLSMAVSADMLLRQRALVTRRLRQLGVDVVEAPWRTVGTRLLDAYLAIKRSGAIG</sequence>
<dbReference type="Gene3D" id="3.40.50.410">
    <property type="entry name" value="von Willebrand factor, type A domain"/>
    <property type="match status" value="1"/>
</dbReference>
<gene>
    <name evidence="3" type="ORF">GR702_01545</name>
</gene>
<reference evidence="3 4" key="1">
    <citation type="submission" date="2019-12" db="EMBL/GenBank/DDBJ databases">
        <authorList>
            <person name="Feng G."/>
            <person name="Zhu H."/>
        </authorList>
    </citation>
    <scope>NUCLEOTIDE SEQUENCE [LARGE SCALE GENOMIC DNA]</scope>
    <source>
        <strain evidence="3 4">FGD1</strain>
    </source>
</reference>
<keyword evidence="1" id="KW-0472">Membrane</keyword>
<dbReference type="Pfam" id="PF01882">
    <property type="entry name" value="DUF58"/>
    <property type="match status" value="1"/>
</dbReference>
<name>A0A7X4K6P6_9SPHN</name>
<dbReference type="InterPro" id="IPR002881">
    <property type="entry name" value="DUF58"/>
</dbReference>
<keyword evidence="1" id="KW-0812">Transmembrane</keyword>
<dbReference type="RefSeq" id="WP_160984182.1">
    <property type="nucleotide sequence ID" value="NZ_WVTD01000001.1"/>
</dbReference>
<proteinExistence type="predicted"/>
<comment type="caution">
    <text evidence="3">The sequence shown here is derived from an EMBL/GenBank/DDBJ whole genome shotgun (WGS) entry which is preliminary data.</text>
</comment>
<dbReference type="SMART" id="SM00327">
    <property type="entry name" value="VWA"/>
    <property type="match status" value="1"/>
</dbReference>
<dbReference type="CDD" id="cd00198">
    <property type="entry name" value="vWFA"/>
    <property type="match status" value="1"/>
</dbReference>
<dbReference type="SUPFAM" id="SSF53300">
    <property type="entry name" value="vWA-like"/>
    <property type="match status" value="1"/>
</dbReference>